<gene>
    <name evidence="6" type="ORF">LY28_01837</name>
</gene>
<reference evidence="6 7" key="1">
    <citation type="submission" date="2018-06" db="EMBL/GenBank/DDBJ databases">
        <title>Genomic Encyclopedia of Type Strains, Phase I: the one thousand microbial genomes (KMG-I) project.</title>
        <authorList>
            <person name="Kyrpides N."/>
        </authorList>
    </citation>
    <scope>NUCLEOTIDE SEQUENCE [LARGE SCALE GENOMIC DNA]</scope>
    <source>
        <strain evidence="6 7">DSM 19573</strain>
    </source>
</reference>
<dbReference type="GO" id="GO:0009166">
    <property type="term" value="P:nucleotide catabolic process"/>
    <property type="evidence" value="ECO:0007669"/>
    <property type="project" value="InterPro"/>
</dbReference>
<dbReference type="Pfam" id="PF02872">
    <property type="entry name" value="5_nucleotid_C"/>
    <property type="match status" value="1"/>
</dbReference>
<feature type="signal peptide" evidence="2">
    <location>
        <begin position="1"/>
        <end position="21"/>
    </location>
</feature>
<proteinExistence type="inferred from homology"/>
<dbReference type="InterPro" id="IPR004843">
    <property type="entry name" value="Calcineurin-like_PHP"/>
</dbReference>
<keyword evidence="2" id="KW-0547">Nucleotide-binding</keyword>
<dbReference type="Gene3D" id="3.90.780.10">
    <property type="entry name" value="5'-Nucleotidase, C-terminal domain"/>
    <property type="match status" value="1"/>
</dbReference>
<dbReference type="AlphaFoldDB" id="A0A318Y6W1"/>
<feature type="domain" description="Calcineurin-like phosphoesterase" evidence="4">
    <location>
        <begin position="34"/>
        <end position="269"/>
    </location>
</feature>
<dbReference type="PANTHER" id="PTHR11575">
    <property type="entry name" value="5'-NUCLEOTIDASE-RELATED"/>
    <property type="match status" value="1"/>
</dbReference>
<comment type="caution">
    <text evidence="6">The sequence shown here is derived from an EMBL/GenBank/DDBJ whole genome shotgun (WGS) entry which is preliminary data.</text>
</comment>
<evidence type="ECO:0000259" key="5">
    <source>
        <dbReference type="Pfam" id="PF02872"/>
    </source>
</evidence>
<comment type="similarity">
    <text evidence="2">Belongs to the 5'-nucleotidase family.</text>
</comment>
<dbReference type="SUPFAM" id="SSF55816">
    <property type="entry name" value="5'-nucleotidase (syn. UDP-sugar hydrolase), C-terminal domain"/>
    <property type="match status" value="1"/>
</dbReference>
<dbReference type="InterPro" id="IPR006179">
    <property type="entry name" value="5_nucleotidase/apyrase"/>
</dbReference>
<accession>A0A318Y6W1</accession>
<dbReference type="Proteomes" id="UP000248132">
    <property type="component" value="Unassembled WGS sequence"/>
</dbReference>
<dbReference type="InterPro" id="IPR029052">
    <property type="entry name" value="Metallo-depent_PP-like"/>
</dbReference>
<evidence type="ECO:0000313" key="6">
    <source>
        <dbReference type="EMBL" id="PYG87817.1"/>
    </source>
</evidence>
<keyword evidence="1 2" id="KW-0732">Signal</keyword>
<dbReference type="GO" id="GO:0000166">
    <property type="term" value="F:nucleotide binding"/>
    <property type="evidence" value="ECO:0007669"/>
    <property type="project" value="UniProtKB-KW"/>
</dbReference>
<dbReference type="GO" id="GO:0016787">
    <property type="term" value="F:hydrolase activity"/>
    <property type="evidence" value="ECO:0007669"/>
    <property type="project" value="UniProtKB-KW"/>
</dbReference>
<keyword evidence="3" id="KW-0812">Transmembrane</keyword>
<dbReference type="InterPro" id="IPR036907">
    <property type="entry name" value="5'-Nucleotdase_C_sf"/>
</dbReference>
<evidence type="ECO:0000313" key="7">
    <source>
        <dbReference type="Proteomes" id="UP000248132"/>
    </source>
</evidence>
<keyword evidence="3" id="KW-1133">Transmembrane helix</keyword>
<protein>
    <submittedName>
        <fullName evidence="6">2',3'-cyclic-nucleotide 2'-phosphodiesterase (5'-nucleotidase family)</fullName>
    </submittedName>
</protein>
<dbReference type="Pfam" id="PF00149">
    <property type="entry name" value="Metallophos"/>
    <property type="match status" value="1"/>
</dbReference>
<dbReference type="InterPro" id="IPR008334">
    <property type="entry name" value="5'-Nucleotdase_C"/>
</dbReference>
<dbReference type="PANTHER" id="PTHR11575:SF24">
    <property type="entry name" value="5'-NUCLEOTIDASE"/>
    <property type="match status" value="1"/>
</dbReference>
<evidence type="ECO:0000256" key="3">
    <source>
        <dbReference type="SAM" id="Phobius"/>
    </source>
</evidence>
<dbReference type="RefSeq" id="WP_110461873.1">
    <property type="nucleotide sequence ID" value="NZ_QKMR01000009.1"/>
</dbReference>
<organism evidence="6 7">
    <name type="scientific">Ruminiclostridium sufflavum DSM 19573</name>
    <dbReference type="NCBI Taxonomy" id="1121337"/>
    <lineage>
        <taxon>Bacteria</taxon>
        <taxon>Bacillati</taxon>
        <taxon>Bacillota</taxon>
        <taxon>Clostridia</taxon>
        <taxon>Eubacteriales</taxon>
        <taxon>Oscillospiraceae</taxon>
        <taxon>Ruminiclostridium</taxon>
    </lineage>
</organism>
<dbReference type="PRINTS" id="PR01607">
    <property type="entry name" value="APYRASEFAMLY"/>
</dbReference>
<evidence type="ECO:0000256" key="2">
    <source>
        <dbReference type="RuleBase" id="RU362119"/>
    </source>
</evidence>
<feature type="transmembrane region" description="Helical" evidence="3">
    <location>
        <begin position="617"/>
        <end position="636"/>
    </location>
</feature>
<dbReference type="EMBL" id="QKMR01000009">
    <property type="protein sequence ID" value="PYG87817.1"/>
    <property type="molecule type" value="Genomic_DNA"/>
</dbReference>
<evidence type="ECO:0000256" key="1">
    <source>
        <dbReference type="ARBA" id="ARBA00022729"/>
    </source>
</evidence>
<feature type="domain" description="5'-Nucleotidase C-terminal" evidence="5">
    <location>
        <begin position="367"/>
        <end position="517"/>
    </location>
</feature>
<sequence length="654" mass="71817">MKLLKKTAVYLLIISFLIAHAFQASASTEERKLTILFTHDLHDHFLSGKTEINGKTAQTGGYARIKTVIDMQREEKENCILVDGGDYSMGTLFQAIFTDYAPELRVLGQMGYDATTFGNHEFDFKDSGLSKHLNAAKNSGNILPRIVTSNIGFPESNKMTDSLKDLKQAMSDYGVKEYAILERGGIKIGVFGLTGKDAADCAPVTEVVFNDIFKSAKDTAEKLKNKEKVDLIVCLSHSGTSKELSDSEDEQLARRVPEIDVIISGHTHTTLNKPIISGRTIIGSCGEYGNYLGIMDIIQEPDGRWKLQAYQLKPIDGSIEENSEIAKTAEIFKSIVQQKYLNKYGMKFDEVLAKASFSFIPASEIGREHKEEPLGNLLADGYIHSVRQAEGDNYEPVTVAIVTAGVMRGSFVKGDITVADAFAASSLGIGADGAPGYPLISLYLTGRELRDLCEVDASISTIMSSAQLYMSGLSFTFNPNRLILNRVTGMYLQGPDGALEKAENSKLYRVVTGLYNAQMLSVVAEKSFGLLSIVPKTKEGTPITDFEGQIIHNIADGYGNEVKEWLSLAQYLKSFYKVDGTPGIPEYYNKTHDRKIVDDNKKTSAILAKPNSFAVKVYIGCAAVLLFAAFVIYLLAVRRKAGKRTGLDTCENRD</sequence>
<dbReference type="Gene3D" id="3.60.21.10">
    <property type="match status" value="1"/>
</dbReference>
<name>A0A318Y6W1_9FIRM</name>
<keyword evidence="2" id="KW-0378">Hydrolase</keyword>
<feature type="chain" id="PRO_5039756218" evidence="2">
    <location>
        <begin position="22"/>
        <end position="654"/>
    </location>
</feature>
<evidence type="ECO:0000259" key="4">
    <source>
        <dbReference type="Pfam" id="PF00149"/>
    </source>
</evidence>
<dbReference type="GO" id="GO:0030288">
    <property type="term" value="C:outer membrane-bounded periplasmic space"/>
    <property type="evidence" value="ECO:0007669"/>
    <property type="project" value="TreeGrafter"/>
</dbReference>
<dbReference type="OrthoDB" id="9800780at2"/>
<keyword evidence="7" id="KW-1185">Reference proteome</keyword>
<dbReference type="SUPFAM" id="SSF56300">
    <property type="entry name" value="Metallo-dependent phosphatases"/>
    <property type="match status" value="1"/>
</dbReference>
<keyword evidence="3" id="KW-0472">Membrane</keyword>